<dbReference type="EMBL" id="JACSNR010000006">
    <property type="protein sequence ID" value="MBM6923492.1"/>
    <property type="molecule type" value="Genomic_DNA"/>
</dbReference>
<reference evidence="9 10" key="1">
    <citation type="journal article" date="2021" name="Sci. Rep.">
        <title>The distribution of antibiotic resistance genes in chicken gut microbiota commensals.</title>
        <authorList>
            <person name="Juricova H."/>
            <person name="Matiasovicova J."/>
            <person name="Kubasova T."/>
            <person name="Cejkova D."/>
            <person name="Rychlik I."/>
        </authorList>
    </citation>
    <scope>NUCLEOTIDE SEQUENCE [LARGE SCALE GENOMIC DNA]</scope>
    <source>
        <strain evidence="9 10">An564</strain>
    </source>
</reference>
<dbReference type="InterPro" id="IPR045863">
    <property type="entry name" value="CorA_TM1_TM2"/>
</dbReference>
<comment type="subcellular location">
    <subcellularLocation>
        <location evidence="1">Cell membrane</location>
        <topology evidence="1">Multi-pass membrane protein</topology>
    </subcellularLocation>
</comment>
<evidence type="ECO:0000256" key="6">
    <source>
        <dbReference type="ARBA" id="ARBA00022989"/>
    </source>
</evidence>
<dbReference type="InterPro" id="IPR045861">
    <property type="entry name" value="CorA_cytoplasmic_dom"/>
</dbReference>
<dbReference type="RefSeq" id="WP_191391860.1">
    <property type="nucleotide sequence ID" value="NZ_JACSNR010000006.1"/>
</dbReference>
<evidence type="ECO:0000256" key="4">
    <source>
        <dbReference type="ARBA" id="ARBA00022475"/>
    </source>
</evidence>
<organism evidence="9 10">
    <name type="scientific">Hydrogenoanaerobacterium saccharovorans</name>
    <dbReference type="NCBI Taxonomy" id="474960"/>
    <lineage>
        <taxon>Bacteria</taxon>
        <taxon>Bacillati</taxon>
        <taxon>Bacillota</taxon>
        <taxon>Clostridia</taxon>
        <taxon>Eubacteriales</taxon>
        <taxon>Oscillospiraceae</taxon>
        <taxon>Hydrogenoanaerobacterium</taxon>
    </lineage>
</organism>
<comment type="caution">
    <text evidence="9">The sequence shown here is derived from an EMBL/GenBank/DDBJ whole genome shotgun (WGS) entry which is preliminary data.</text>
</comment>
<feature type="transmembrane region" description="Helical" evidence="8">
    <location>
        <begin position="284"/>
        <end position="304"/>
    </location>
</feature>
<dbReference type="Proteomes" id="UP000724149">
    <property type="component" value="Unassembled WGS sequence"/>
</dbReference>
<name>A0ABS2GM67_9FIRM</name>
<keyword evidence="3" id="KW-0813">Transport</keyword>
<protein>
    <submittedName>
        <fullName evidence="9">Cobalt transporter</fullName>
    </submittedName>
</protein>
<feature type="transmembrane region" description="Helical" evidence="8">
    <location>
        <begin position="249"/>
        <end position="272"/>
    </location>
</feature>
<keyword evidence="5 8" id="KW-0812">Transmembrane</keyword>
<dbReference type="Gene3D" id="1.20.58.340">
    <property type="entry name" value="Magnesium transport protein CorA, transmembrane region"/>
    <property type="match status" value="2"/>
</dbReference>
<sequence length="310" mass="36454">MQQYLLNLEKGDLHQIRDAREMDKSSPSDRQVCVMTLEEFSNEKTIPHKTGFIRNLQHHSACKLEAFSDCTQGIIRVPRRTSGNLSEKQIGFYLDEDRLILIEDSGFLLPFMKSLEKTPLGRCTLSYLIQTLLESLIEDDALDLERLEDKLAKIEENLLRRIPDSFYATVIAYRRELTSLRAFYEQMMNIGDQMQASIGHELDERELAGWKLFVSRCDRLHSHVEMLKEYLLQIRELYQSQIEVQQNKVMTFLTIVTTIFMPLTLIAGWFGMNFPNMLMFQWKYGYLFVILLSVSIVVAEFFYFRRKKML</sequence>
<comment type="similarity">
    <text evidence="2">Belongs to the CorA metal ion transporter (MIT) (TC 1.A.35) family.</text>
</comment>
<keyword evidence="10" id="KW-1185">Reference proteome</keyword>
<keyword evidence="7 8" id="KW-0472">Membrane</keyword>
<evidence type="ECO:0000256" key="2">
    <source>
        <dbReference type="ARBA" id="ARBA00009765"/>
    </source>
</evidence>
<keyword evidence="6 8" id="KW-1133">Transmembrane helix</keyword>
<accession>A0ABS2GM67</accession>
<dbReference type="PANTHER" id="PTHR46494:SF1">
    <property type="entry name" value="CORA FAMILY METAL ION TRANSPORTER (EUROFUNG)"/>
    <property type="match status" value="1"/>
</dbReference>
<evidence type="ECO:0000313" key="9">
    <source>
        <dbReference type="EMBL" id="MBM6923492.1"/>
    </source>
</evidence>
<proteinExistence type="inferred from homology"/>
<dbReference type="SUPFAM" id="SSF143865">
    <property type="entry name" value="CorA soluble domain-like"/>
    <property type="match status" value="1"/>
</dbReference>
<evidence type="ECO:0000313" key="10">
    <source>
        <dbReference type="Proteomes" id="UP000724149"/>
    </source>
</evidence>
<dbReference type="InterPro" id="IPR002523">
    <property type="entry name" value="MgTranspt_CorA/ZnTranspt_ZntB"/>
</dbReference>
<gene>
    <name evidence="9" type="ORF">H9X81_07295</name>
</gene>
<keyword evidence="4" id="KW-1003">Cell membrane</keyword>
<dbReference type="PANTHER" id="PTHR46494">
    <property type="entry name" value="CORA FAMILY METAL ION TRANSPORTER (EUROFUNG)"/>
    <property type="match status" value="1"/>
</dbReference>
<evidence type="ECO:0000256" key="7">
    <source>
        <dbReference type="ARBA" id="ARBA00023136"/>
    </source>
</evidence>
<evidence type="ECO:0000256" key="3">
    <source>
        <dbReference type="ARBA" id="ARBA00022448"/>
    </source>
</evidence>
<dbReference type="Pfam" id="PF01544">
    <property type="entry name" value="CorA"/>
    <property type="match status" value="1"/>
</dbReference>
<dbReference type="CDD" id="cd12826">
    <property type="entry name" value="EcCorA_ZntB-like_u1"/>
    <property type="match status" value="1"/>
</dbReference>
<evidence type="ECO:0000256" key="8">
    <source>
        <dbReference type="SAM" id="Phobius"/>
    </source>
</evidence>
<dbReference type="SUPFAM" id="SSF144083">
    <property type="entry name" value="Magnesium transport protein CorA, transmembrane region"/>
    <property type="match status" value="1"/>
</dbReference>
<evidence type="ECO:0000256" key="1">
    <source>
        <dbReference type="ARBA" id="ARBA00004651"/>
    </source>
</evidence>
<evidence type="ECO:0000256" key="5">
    <source>
        <dbReference type="ARBA" id="ARBA00022692"/>
    </source>
</evidence>